<dbReference type="HOGENOM" id="CLU_053697_1_1_7"/>
<dbReference type="eggNOG" id="COG1775">
    <property type="taxonomic scope" value="Bacteria"/>
</dbReference>
<dbReference type="PANTHER" id="PTHR30548">
    <property type="entry name" value="2-HYDROXYGLUTARYL-COA DEHYDRATASE, D-COMPONENT-RELATED"/>
    <property type="match status" value="1"/>
</dbReference>
<dbReference type="Gene3D" id="3.40.50.11900">
    <property type="match status" value="1"/>
</dbReference>
<reference evidence="2 3" key="1">
    <citation type="journal article" date="2012" name="Stand. Genomic Sci.">
        <title>Complete genome sequence of the sulfur compounds oxidizing chemolithoautotroph Sulfuricurvum kujiense type strain (YK-1(T)).</title>
        <authorList>
            <person name="Han C."/>
            <person name="Kotsyurbenko O."/>
            <person name="Chertkov O."/>
            <person name="Held B."/>
            <person name="Lapidus A."/>
            <person name="Nolan M."/>
            <person name="Lucas S."/>
            <person name="Hammon N."/>
            <person name="Deshpande S."/>
            <person name="Cheng J.F."/>
            <person name="Tapia R."/>
            <person name="Goodwin L.A."/>
            <person name="Pitluck S."/>
            <person name="Liolios K."/>
            <person name="Pagani I."/>
            <person name="Ivanova N."/>
            <person name="Mavromatis K."/>
            <person name="Mikhailova N."/>
            <person name="Pati A."/>
            <person name="Chen A."/>
            <person name="Palaniappan K."/>
            <person name="Land M."/>
            <person name="Hauser L."/>
            <person name="Chang Y.J."/>
            <person name="Jeffries C.D."/>
            <person name="Brambilla E.M."/>
            <person name="Rohde M."/>
            <person name="Spring S."/>
            <person name="Sikorski J."/>
            <person name="Goker M."/>
            <person name="Woyke T."/>
            <person name="Bristow J."/>
            <person name="Eisen J.A."/>
            <person name="Markowitz V."/>
            <person name="Hugenholtz P."/>
            <person name="Kyrpides N.C."/>
            <person name="Klenk H.P."/>
            <person name="Detter J.C."/>
        </authorList>
    </citation>
    <scope>NUCLEOTIDE SEQUENCE [LARGE SCALE GENOMIC DNA]</scope>
    <source>
        <strain evidence="3">ATCC BAA-921 / DSM 16994 / JCM 11577 / YK-1</strain>
    </source>
</reference>
<dbReference type="Proteomes" id="UP000008721">
    <property type="component" value="Chromosome"/>
</dbReference>
<dbReference type="OrthoDB" id="9810278at2"/>
<evidence type="ECO:0000313" key="3">
    <source>
        <dbReference type="Proteomes" id="UP000008721"/>
    </source>
</evidence>
<dbReference type="EMBL" id="CP002355">
    <property type="protein sequence ID" value="ADR35124.1"/>
    <property type="molecule type" value="Genomic_DNA"/>
</dbReference>
<sequence length="423" mass="48041">MHTELTIETPHQRQNRHKAMEAISVLNALKEDFKSPIRSMGYFYDLFEKVYCRHEPLHEGKAKIGTMCIQIPSEIIYALEGIPIRLCNGFYTDDEIGSDLLPQKSCPLVKATVGWFASDNFSDKPDITFSPTTCDQKTKAGAIIGSFGHTVIDVGFPRTKESEESRHYWRESVKSFAVKLSKFQGKKLTKSNLESAIKKVGYAQSLYHKLTEFRKAKAVPILGVDMFLVTNAFFFDKIDEWIGAVEKLLAELEQRVNDGVNVAGKASPRIVYTGSPPIFPNYKIPLIIEESDAIIVADETCSSNRMFNDMVAVDEWNLYDMIDSVSDKYLKACTCPIFTQNDDRIRRIIQLVHTYKGDGVIYQAFAGCQVYEMEQRSVLAAMEREGIPILYIESDYSPSQHGQLTTRVEAFVESLKNRKRMKK</sequence>
<gene>
    <name evidence="2" type="ordered locus">Sulku_2465</name>
</gene>
<organism evidence="2 3">
    <name type="scientific">Sulfuricurvum kujiense (strain ATCC BAA-921 / DSM 16994 / JCM 11577 / YK-1)</name>
    <dbReference type="NCBI Taxonomy" id="709032"/>
    <lineage>
        <taxon>Bacteria</taxon>
        <taxon>Pseudomonadati</taxon>
        <taxon>Campylobacterota</taxon>
        <taxon>Epsilonproteobacteria</taxon>
        <taxon>Campylobacterales</taxon>
        <taxon>Sulfurimonadaceae</taxon>
        <taxon>Sulfuricurvum</taxon>
    </lineage>
</organism>
<dbReference type="STRING" id="709032.Sulku_2465"/>
<dbReference type="AlphaFoldDB" id="E4TYW4"/>
<evidence type="ECO:0000313" key="2">
    <source>
        <dbReference type="EMBL" id="ADR35124.1"/>
    </source>
</evidence>
<dbReference type="InterPro" id="IPR010327">
    <property type="entry name" value="FldB/FldC_alpha/beta"/>
</dbReference>
<dbReference type="Gene3D" id="3.40.50.11890">
    <property type="match status" value="1"/>
</dbReference>
<dbReference type="KEGG" id="sku:Sulku_2465"/>
<name>E4TYW4_SULKY</name>
<dbReference type="RefSeq" id="WP_013461321.1">
    <property type="nucleotide sequence ID" value="NC_014762.1"/>
</dbReference>
<accession>E4TYW4</accession>
<dbReference type="Gene3D" id="1.20.1270.370">
    <property type="match status" value="1"/>
</dbReference>
<protein>
    <submittedName>
        <fullName evidence="2">2-hydroxyglutaryl-CoA dehydratase D-component</fullName>
    </submittedName>
</protein>
<evidence type="ECO:0000256" key="1">
    <source>
        <dbReference type="ARBA" id="ARBA00005806"/>
    </source>
</evidence>
<keyword evidence="3" id="KW-1185">Reference proteome</keyword>
<dbReference type="Pfam" id="PF06050">
    <property type="entry name" value="HGD-D"/>
    <property type="match status" value="1"/>
</dbReference>
<dbReference type="PANTHER" id="PTHR30548:SF1">
    <property type="entry name" value="DEHYDRATASE SUBUNIT MJ0007-RELATED"/>
    <property type="match status" value="1"/>
</dbReference>
<proteinExistence type="inferred from homology"/>
<comment type="similarity">
    <text evidence="1">Belongs to the FldB/FldC dehydratase alpha/beta subunit family.</text>
</comment>